<dbReference type="SUPFAM" id="SSF51905">
    <property type="entry name" value="FAD/NAD(P)-binding domain"/>
    <property type="match status" value="1"/>
</dbReference>
<dbReference type="AlphaFoldDB" id="C9LAL0"/>
<evidence type="ECO:0000256" key="2">
    <source>
        <dbReference type="ARBA" id="ARBA00022630"/>
    </source>
</evidence>
<keyword evidence="4" id="KW-0274">FAD</keyword>
<reference evidence="6" key="1">
    <citation type="submission" date="2009-09" db="EMBL/GenBank/DDBJ databases">
        <authorList>
            <person name="Weinstock G."/>
            <person name="Sodergren E."/>
            <person name="Clifton S."/>
            <person name="Fulton L."/>
            <person name="Fulton B."/>
            <person name="Courtney L."/>
            <person name="Fronick C."/>
            <person name="Harrison M."/>
            <person name="Strong C."/>
            <person name="Farmer C."/>
            <person name="Delahaunty K."/>
            <person name="Markovic C."/>
            <person name="Hall O."/>
            <person name="Minx P."/>
            <person name="Tomlinson C."/>
            <person name="Mitreva M."/>
            <person name="Nelson J."/>
            <person name="Hou S."/>
            <person name="Wollam A."/>
            <person name="Pepin K.H."/>
            <person name="Johnson M."/>
            <person name="Bhonagiri V."/>
            <person name="Nash W.E."/>
            <person name="Warren W."/>
            <person name="Chinwalla A."/>
            <person name="Mardis E.R."/>
            <person name="Wilson R.K."/>
        </authorList>
    </citation>
    <scope>NUCLEOTIDE SEQUENCE [LARGE SCALE GENOMIC DNA]</scope>
    <source>
        <strain evidence="6">DSM 20583</strain>
    </source>
</reference>
<protein>
    <recommendedName>
        <fullName evidence="4">Thioredoxin reductase</fullName>
        <ecNumber evidence="4">1.8.1.9</ecNumber>
    </recommendedName>
</protein>
<dbReference type="eggNOG" id="COG0492">
    <property type="taxonomic scope" value="Bacteria"/>
</dbReference>
<dbReference type="Gene3D" id="3.50.50.60">
    <property type="entry name" value="FAD/NAD(P)-binding domain"/>
    <property type="match status" value="2"/>
</dbReference>
<evidence type="ECO:0000256" key="4">
    <source>
        <dbReference type="RuleBase" id="RU003880"/>
    </source>
</evidence>
<dbReference type="GO" id="GO:0019430">
    <property type="term" value="P:removal of superoxide radicals"/>
    <property type="evidence" value="ECO:0007669"/>
    <property type="project" value="UniProtKB-UniRule"/>
</dbReference>
<evidence type="ECO:0000259" key="5">
    <source>
        <dbReference type="Pfam" id="PF07992"/>
    </source>
</evidence>
<comment type="catalytic activity">
    <reaction evidence="4">
        <text>[thioredoxin]-dithiol + NADP(+) = [thioredoxin]-disulfide + NADPH + H(+)</text>
        <dbReference type="Rhea" id="RHEA:20345"/>
        <dbReference type="Rhea" id="RHEA-COMP:10698"/>
        <dbReference type="Rhea" id="RHEA-COMP:10700"/>
        <dbReference type="ChEBI" id="CHEBI:15378"/>
        <dbReference type="ChEBI" id="CHEBI:29950"/>
        <dbReference type="ChEBI" id="CHEBI:50058"/>
        <dbReference type="ChEBI" id="CHEBI:57783"/>
        <dbReference type="ChEBI" id="CHEBI:58349"/>
        <dbReference type="EC" id="1.8.1.9"/>
    </reaction>
</comment>
<dbReference type="InterPro" id="IPR005982">
    <property type="entry name" value="Thioredox_Rdtase"/>
</dbReference>
<organism evidence="6 7">
    <name type="scientific">Blautia hansenii DSM 20583</name>
    <dbReference type="NCBI Taxonomy" id="537007"/>
    <lineage>
        <taxon>Bacteria</taxon>
        <taxon>Bacillati</taxon>
        <taxon>Bacillota</taxon>
        <taxon>Clostridia</taxon>
        <taxon>Lachnospirales</taxon>
        <taxon>Lachnospiraceae</taxon>
        <taxon>Blautia</taxon>
    </lineage>
</organism>
<accession>C9LAL0</accession>
<comment type="subunit">
    <text evidence="4">Homodimer.</text>
</comment>
<evidence type="ECO:0000256" key="1">
    <source>
        <dbReference type="ARBA" id="ARBA00009333"/>
    </source>
</evidence>
<proteinExistence type="inferred from homology"/>
<dbReference type="PANTHER" id="PTHR48105">
    <property type="entry name" value="THIOREDOXIN REDUCTASE 1-RELATED-RELATED"/>
    <property type="match status" value="1"/>
</dbReference>
<dbReference type="InterPro" id="IPR036188">
    <property type="entry name" value="FAD/NAD-bd_sf"/>
</dbReference>
<dbReference type="HOGENOM" id="CLU_031864_5_3_9"/>
<comment type="caution">
    <text evidence="6">The sequence shown here is derived from an EMBL/GenBank/DDBJ whole genome shotgun (WGS) entry which is preliminary data.</text>
</comment>
<dbReference type="EMBL" id="ABYU02000030">
    <property type="protein sequence ID" value="EEX21008.1"/>
    <property type="molecule type" value="Genomic_DNA"/>
</dbReference>
<gene>
    <name evidence="6" type="primary">trxB</name>
    <name evidence="6" type="ORF">BLAHAN_06460</name>
</gene>
<dbReference type="PRINTS" id="PR00469">
    <property type="entry name" value="PNDRDTASEII"/>
</dbReference>
<keyword evidence="4" id="KW-0676">Redox-active center</keyword>
<keyword evidence="2 4" id="KW-0285">Flavoprotein</keyword>
<dbReference type="InterPro" id="IPR023753">
    <property type="entry name" value="FAD/NAD-binding_dom"/>
</dbReference>
<comment type="cofactor">
    <cofactor evidence="4">
        <name>FAD</name>
        <dbReference type="ChEBI" id="CHEBI:57692"/>
    </cofactor>
</comment>
<keyword evidence="7" id="KW-1185">Reference proteome</keyword>
<dbReference type="InterPro" id="IPR050097">
    <property type="entry name" value="Ferredoxin-NADP_redctase_2"/>
</dbReference>
<dbReference type="Proteomes" id="UP000003755">
    <property type="component" value="Unassembled WGS sequence"/>
</dbReference>
<keyword evidence="3 4" id="KW-0560">Oxidoreductase</keyword>
<sequence>MDMKKEYDFIIIGAGPAGMTAAIYASRAGLKTAMLEGGAPGGKLLKTNEISNWPGIQSESGSQLAFDMFEHSTSFGAVYEYGMVTEVIDGEKKQVICADGTVFEAPAVLVATGTKERLMNIPGEERNIGRGISYCAVCDGAFYRNKDIAVIGAGNSALEEAVYLTQFANKVYIIMRRNVFRADKIAVDAATSNPKIEIIQQAVPIEVLDDTTQVTGLKISDVITKEERTLNISGIFPYIGAEPVTDFLKPLNVLDEHGYILVNDTMETKVPLLYGAGDVRQKHLRQVVTAVNDGAIAAQDAFHKIKNL</sequence>
<dbReference type="PRINTS" id="PR00368">
    <property type="entry name" value="FADPNR"/>
</dbReference>
<dbReference type="Pfam" id="PF07992">
    <property type="entry name" value="Pyr_redox_2"/>
    <property type="match status" value="1"/>
</dbReference>
<dbReference type="GO" id="GO:0004791">
    <property type="term" value="F:thioredoxin-disulfide reductase (NADPH) activity"/>
    <property type="evidence" value="ECO:0007669"/>
    <property type="project" value="UniProtKB-UniRule"/>
</dbReference>
<dbReference type="NCBIfam" id="TIGR01292">
    <property type="entry name" value="TRX_reduct"/>
    <property type="match status" value="1"/>
</dbReference>
<dbReference type="STRING" id="537007.BLAHAN_06460"/>
<dbReference type="RefSeq" id="WP_003023008.1">
    <property type="nucleotide sequence ID" value="NZ_CP102264.1"/>
</dbReference>
<dbReference type="GO" id="GO:0005737">
    <property type="term" value="C:cytoplasm"/>
    <property type="evidence" value="ECO:0007669"/>
    <property type="project" value="InterPro"/>
</dbReference>
<feature type="domain" description="FAD/NAD(P)-binding" evidence="5">
    <location>
        <begin position="7"/>
        <end position="294"/>
    </location>
</feature>
<comment type="similarity">
    <text evidence="1 4">Belongs to the class-II pyridine nucleotide-disulfide oxidoreductase family.</text>
</comment>
<evidence type="ECO:0000256" key="3">
    <source>
        <dbReference type="ARBA" id="ARBA00023002"/>
    </source>
</evidence>
<evidence type="ECO:0000313" key="6">
    <source>
        <dbReference type="EMBL" id="EEX21008.1"/>
    </source>
</evidence>
<dbReference type="EC" id="1.8.1.9" evidence="4"/>
<name>C9LAL0_BLAHA</name>
<evidence type="ECO:0000313" key="7">
    <source>
        <dbReference type="Proteomes" id="UP000003755"/>
    </source>
</evidence>